<dbReference type="RefSeq" id="WP_377577435.1">
    <property type="nucleotide sequence ID" value="NZ_JBHTKA010000001.1"/>
</dbReference>
<name>A0ABW3K0B8_9BACT</name>
<feature type="signal peptide" evidence="1">
    <location>
        <begin position="1"/>
        <end position="18"/>
    </location>
</feature>
<dbReference type="EMBL" id="JBHTKA010000001">
    <property type="protein sequence ID" value="MFD0999278.1"/>
    <property type="molecule type" value="Genomic_DNA"/>
</dbReference>
<dbReference type="SUPFAM" id="SSF56925">
    <property type="entry name" value="OMPA-like"/>
    <property type="match status" value="1"/>
</dbReference>
<dbReference type="InterPro" id="IPR025665">
    <property type="entry name" value="Beta-barrel_OMP_2"/>
</dbReference>
<keyword evidence="4" id="KW-1185">Reference proteome</keyword>
<dbReference type="InterPro" id="IPR011250">
    <property type="entry name" value="OMP/PagP_B-barrel"/>
</dbReference>
<comment type="caution">
    <text evidence="3">The sequence shown here is derived from an EMBL/GenBank/DDBJ whole genome shotgun (WGS) entry which is preliminary data.</text>
</comment>
<feature type="domain" description="Outer membrane protein beta-barrel" evidence="2">
    <location>
        <begin position="17"/>
        <end position="182"/>
    </location>
</feature>
<evidence type="ECO:0000313" key="3">
    <source>
        <dbReference type="EMBL" id="MFD0999278.1"/>
    </source>
</evidence>
<dbReference type="Proteomes" id="UP001597112">
    <property type="component" value="Unassembled WGS sequence"/>
</dbReference>
<evidence type="ECO:0000259" key="2">
    <source>
        <dbReference type="Pfam" id="PF13568"/>
    </source>
</evidence>
<evidence type="ECO:0000313" key="4">
    <source>
        <dbReference type="Proteomes" id="UP001597112"/>
    </source>
</evidence>
<protein>
    <submittedName>
        <fullName evidence="3">Porin family protein</fullName>
    </submittedName>
</protein>
<proteinExistence type="predicted"/>
<accession>A0ABW3K0B8</accession>
<dbReference type="Pfam" id="PF13568">
    <property type="entry name" value="OMP_b-brl_2"/>
    <property type="match status" value="1"/>
</dbReference>
<reference evidence="4" key="1">
    <citation type="journal article" date="2019" name="Int. J. Syst. Evol. Microbiol.">
        <title>The Global Catalogue of Microorganisms (GCM) 10K type strain sequencing project: providing services to taxonomists for standard genome sequencing and annotation.</title>
        <authorList>
            <consortium name="The Broad Institute Genomics Platform"/>
            <consortium name="The Broad Institute Genome Sequencing Center for Infectious Disease"/>
            <person name="Wu L."/>
            <person name="Ma J."/>
        </authorList>
    </citation>
    <scope>NUCLEOTIDE SEQUENCE [LARGE SCALE GENOMIC DNA]</scope>
    <source>
        <strain evidence="4">CCUG 58938</strain>
    </source>
</reference>
<organism evidence="3 4">
    <name type="scientific">Ohtaekwangia kribbensis</name>
    <dbReference type="NCBI Taxonomy" id="688913"/>
    <lineage>
        <taxon>Bacteria</taxon>
        <taxon>Pseudomonadati</taxon>
        <taxon>Bacteroidota</taxon>
        <taxon>Cytophagia</taxon>
        <taxon>Cytophagales</taxon>
        <taxon>Fulvivirgaceae</taxon>
        <taxon>Ohtaekwangia</taxon>
    </lineage>
</organism>
<sequence>MKKLILCLFISIPIVAQAQLWSIGAKAGTTFSNYKTKTPWKEVSNMGFTFGAIAFKQVNSNIGLQLELQYTQKGYYHKVCDGITDQLEANYLEVPIMLDYGFIIPALDNFKAHLTVGIYTAYWISGKYKMEGFDQASEDFDFEKSEASRFDIGPNAGGRIEYILRNGSVSLDFRYEMGLLDLQKKLNDDTRNNNRAWIIGISYLKPIGN</sequence>
<feature type="chain" id="PRO_5046479394" evidence="1">
    <location>
        <begin position="19"/>
        <end position="209"/>
    </location>
</feature>
<evidence type="ECO:0000256" key="1">
    <source>
        <dbReference type="SAM" id="SignalP"/>
    </source>
</evidence>
<keyword evidence="1" id="KW-0732">Signal</keyword>
<gene>
    <name evidence="3" type="ORF">ACFQ21_08170</name>
</gene>